<proteinExistence type="predicted"/>
<evidence type="ECO:0000313" key="1">
    <source>
        <dbReference type="EMBL" id="GMI96986.1"/>
    </source>
</evidence>
<accession>A0A9W7IKX9</accession>
<name>A0A9W7IKX9_HIBTR</name>
<organism evidence="1 2">
    <name type="scientific">Hibiscus trionum</name>
    <name type="common">Flower of an hour</name>
    <dbReference type="NCBI Taxonomy" id="183268"/>
    <lineage>
        <taxon>Eukaryota</taxon>
        <taxon>Viridiplantae</taxon>
        <taxon>Streptophyta</taxon>
        <taxon>Embryophyta</taxon>
        <taxon>Tracheophyta</taxon>
        <taxon>Spermatophyta</taxon>
        <taxon>Magnoliopsida</taxon>
        <taxon>eudicotyledons</taxon>
        <taxon>Gunneridae</taxon>
        <taxon>Pentapetalae</taxon>
        <taxon>rosids</taxon>
        <taxon>malvids</taxon>
        <taxon>Malvales</taxon>
        <taxon>Malvaceae</taxon>
        <taxon>Malvoideae</taxon>
        <taxon>Hibiscus</taxon>
    </lineage>
</organism>
<reference evidence="1" key="1">
    <citation type="submission" date="2023-05" db="EMBL/GenBank/DDBJ databases">
        <title>Genome and transcriptome analyses reveal genes involved in the formation of fine ridges on petal epidermal cells in Hibiscus trionum.</title>
        <authorList>
            <person name="Koshimizu S."/>
            <person name="Masuda S."/>
            <person name="Ishii T."/>
            <person name="Shirasu K."/>
            <person name="Hoshino A."/>
            <person name="Arita M."/>
        </authorList>
    </citation>
    <scope>NUCLEOTIDE SEQUENCE</scope>
    <source>
        <strain evidence="1">Hamamatsu line</strain>
    </source>
</reference>
<dbReference type="AlphaFoldDB" id="A0A9W7IKX9"/>
<comment type="caution">
    <text evidence="1">The sequence shown here is derived from an EMBL/GenBank/DDBJ whole genome shotgun (WGS) entry which is preliminary data.</text>
</comment>
<protein>
    <submittedName>
        <fullName evidence="1">Uncharacterized protein</fullName>
    </submittedName>
</protein>
<keyword evidence="2" id="KW-1185">Reference proteome</keyword>
<sequence length="110" mass="12274">MLHRRQSPNLRVEANCSIMEVGGGFPDAGDLSPRVSTVNRRHDYKRKRGKQSLGNAQVGRIIQASHQDPFLIEANETVRVGNALGFEFDCSDHMLVQKLGGLEREDSNKN</sequence>
<evidence type="ECO:0000313" key="2">
    <source>
        <dbReference type="Proteomes" id="UP001165190"/>
    </source>
</evidence>
<dbReference type="Proteomes" id="UP001165190">
    <property type="component" value="Unassembled WGS sequence"/>
</dbReference>
<dbReference type="EMBL" id="BSYR01000030">
    <property type="protein sequence ID" value="GMI96986.1"/>
    <property type="molecule type" value="Genomic_DNA"/>
</dbReference>
<gene>
    <name evidence="1" type="ORF">HRI_003367900</name>
</gene>